<keyword evidence="3" id="KW-1185">Reference proteome</keyword>
<evidence type="ECO:0000313" key="3">
    <source>
        <dbReference type="Proteomes" id="UP001392437"/>
    </source>
</evidence>
<feature type="transmembrane region" description="Helical" evidence="1">
    <location>
        <begin position="554"/>
        <end position="578"/>
    </location>
</feature>
<dbReference type="EMBL" id="JAQQWP010000003">
    <property type="protein sequence ID" value="KAK8123314.1"/>
    <property type="molecule type" value="Genomic_DNA"/>
</dbReference>
<protein>
    <recommendedName>
        <fullName evidence="4">Mid2 domain-containing protein</fullName>
    </recommendedName>
</protein>
<name>A0AAW0R310_9PEZI</name>
<comment type="caution">
    <text evidence="2">The sequence shown here is derived from an EMBL/GenBank/DDBJ whole genome shotgun (WGS) entry which is preliminary data.</text>
</comment>
<sequence>MLLIYSTQCLVWTIGIIVAVAASSDITVRARASPGLSSIDTLQAFQRAVAEISRREVSPVLRNSTSFEKSWNGATLFSYHGTSKNGNATATAGVEVVCASCYLKAKATAELSIDKSFNVSTAFHNLTKQIATQFDNATDTAVDWVGDYVKHTFANLQDGIDLDDFAPPPVDVDFNIVIPHMPECRLKFSFDGLELYMLMDSKLSAGATYNLNLYSSNTPIGISAGKELGIGVIFSVDLILTADAEVDIRSGFHLKLDDGASFSLAMFADIKHPPVKKKPTNAETSKGGKFEFLPVTVQSAGGILKAVLRLGVHAGFNVKTPDTGIPGLEASAGIEVGVLAHVAEFVTNVTAPSTPKRGDGHHGGCAMRVMESYQLAIGAAAGATVAIAGEKWGPVLQTVVPIFYTTLADACATSPAAQQPTTTAVGASATSKMTAAVPAIAPRQQTGDLKTTTLTTKAVLTGVACRSSGLVNCPASLQKTIKATSTRTLVTAVPSGVKATFPPTTHSSVATTVDFGSRAKRLYETTGSPSSFVPQPTSPVDKVVDAVHGVDRRVIVGVSVGVGSLVIIAVAAGCWLFLKRRKARYQPVSRISQVQVSLSNDYTPSAYDPHKTHHVTTVERDVR</sequence>
<organism evidence="2 3">
    <name type="scientific">Apiospora kogelbergensis</name>
    <dbReference type="NCBI Taxonomy" id="1337665"/>
    <lineage>
        <taxon>Eukaryota</taxon>
        <taxon>Fungi</taxon>
        <taxon>Dikarya</taxon>
        <taxon>Ascomycota</taxon>
        <taxon>Pezizomycotina</taxon>
        <taxon>Sordariomycetes</taxon>
        <taxon>Xylariomycetidae</taxon>
        <taxon>Amphisphaeriales</taxon>
        <taxon>Apiosporaceae</taxon>
        <taxon>Apiospora</taxon>
    </lineage>
</organism>
<keyword evidence="1" id="KW-0472">Membrane</keyword>
<evidence type="ECO:0000313" key="2">
    <source>
        <dbReference type="EMBL" id="KAK8123314.1"/>
    </source>
</evidence>
<dbReference type="Proteomes" id="UP001392437">
    <property type="component" value="Unassembled WGS sequence"/>
</dbReference>
<evidence type="ECO:0008006" key="4">
    <source>
        <dbReference type="Google" id="ProtNLM"/>
    </source>
</evidence>
<gene>
    <name evidence="2" type="ORF">PG999_003232</name>
</gene>
<keyword evidence="1" id="KW-1133">Transmembrane helix</keyword>
<reference evidence="2 3" key="1">
    <citation type="submission" date="2023-01" db="EMBL/GenBank/DDBJ databases">
        <title>Analysis of 21 Apiospora genomes using comparative genomics revels a genus with tremendous synthesis potential of carbohydrate active enzymes and secondary metabolites.</title>
        <authorList>
            <person name="Sorensen T."/>
        </authorList>
    </citation>
    <scope>NUCLEOTIDE SEQUENCE [LARGE SCALE GENOMIC DNA]</scope>
    <source>
        <strain evidence="2 3">CBS 117206</strain>
    </source>
</reference>
<accession>A0AAW0R310</accession>
<dbReference type="AlphaFoldDB" id="A0AAW0R310"/>
<keyword evidence="1" id="KW-0812">Transmembrane</keyword>
<proteinExistence type="predicted"/>
<evidence type="ECO:0000256" key="1">
    <source>
        <dbReference type="SAM" id="Phobius"/>
    </source>
</evidence>